<dbReference type="SUPFAM" id="SSF53448">
    <property type="entry name" value="Nucleotide-diphospho-sugar transferases"/>
    <property type="match status" value="1"/>
</dbReference>
<dbReference type="InterPro" id="IPR029044">
    <property type="entry name" value="Nucleotide-diphossugar_trans"/>
</dbReference>
<evidence type="ECO:0000313" key="2">
    <source>
        <dbReference type="Proteomes" id="UP001230035"/>
    </source>
</evidence>
<proteinExistence type="predicted"/>
<accession>A0ABT6XR67</accession>
<dbReference type="RefSeq" id="WP_283239249.1">
    <property type="nucleotide sequence ID" value="NZ_JASGBP010000005.1"/>
</dbReference>
<dbReference type="Gene3D" id="3.90.550.10">
    <property type="entry name" value="Spore Coat Polysaccharide Biosynthesis Protein SpsA, Chain A"/>
    <property type="match status" value="1"/>
</dbReference>
<comment type="caution">
    <text evidence="1">The sequence shown here is derived from an EMBL/GenBank/DDBJ whole genome shotgun (WGS) entry which is preliminary data.</text>
</comment>
<dbReference type="EMBL" id="JASGBP010000005">
    <property type="protein sequence ID" value="MDI9257570.1"/>
    <property type="molecule type" value="Genomic_DNA"/>
</dbReference>
<dbReference type="GO" id="GO:0016740">
    <property type="term" value="F:transferase activity"/>
    <property type="evidence" value="ECO:0007669"/>
    <property type="project" value="UniProtKB-KW"/>
</dbReference>
<reference evidence="1 2" key="1">
    <citation type="submission" date="2023-05" db="EMBL/GenBank/DDBJ databases">
        <title>Flavobacterium sedimenti sp. nov., isolated from the sediment.</title>
        <authorList>
            <person name="Wu N."/>
        </authorList>
    </citation>
    <scope>NUCLEOTIDE SEQUENCE [LARGE SCALE GENOMIC DNA]</scope>
    <source>
        <strain evidence="1 2">YZ-48</strain>
    </source>
</reference>
<protein>
    <submittedName>
        <fullName evidence="1">Glycosyl transferase</fullName>
    </submittedName>
</protein>
<dbReference type="Proteomes" id="UP001230035">
    <property type="component" value="Unassembled WGS sequence"/>
</dbReference>
<sequence length="272" mass="31525">MKLKELPFSLIKTLKLVSIPVSKIKNAQSEKIPVIVSLTTIPSRMDKVHITLRSILTQTKRPEKLLLWINEKDQHNIPNSIQSLVGDILELHFTPHTSSHKKLIPTLLLYPDRVIVTCDDDLIYESTWLEKLYQSHLKYPKDIICNKIRQIAFDEHNNLQDYKKWVFKNPNDPIKNMAIGAGGILYPPKSLHELITNYELALQLAPKNDDLWFKAMAVLNNTTVRQADDVTTEFLPIYGTQKISLKKINVDQNFNVNQWQDLTNYFQLKINN</sequence>
<evidence type="ECO:0000313" key="1">
    <source>
        <dbReference type="EMBL" id="MDI9257570.1"/>
    </source>
</evidence>
<organism evidence="1 2">
    <name type="scientific">Flavobacterium sedimenticola</name>
    <dbReference type="NCBI Taxonomy" id="3043286"/>
    <lineage>
        <taxon>Bacteria</taxon>
        <taxon>Pseudomonadati</taxon>
        <taxon>Bacteroidota</taxon>
        <taxon>Flavobacteriia</taxon>
        <taxon>Flavobacteriales</taxon>
        <taxon>Flavobacteriaceae</taxon>
        <taxon>Flavobacterium</taxon>
    </lineage>
</organism>
<keyword evidence="2" id="KW-1185">Reference proteome</keyword>
<gene>
    <name evidence="1" type="ORF">QHT84_09100</name>
</gene>
<keyword evidence="1" id="KW-0808">Transferase</keyword>
<name>A0ABT6XR67_9FLAO</name>